<accession>A0A7R9HVS6</accession>
<gene>
    <name evidence="2" type="ORF">TBIB3V08_LOCUS677</name>
</gene>
<sequence length="78" mass="9066">MYINRSDEDDPSGSKYTRMEEESIQDKERFARLERASERLSAHAVINTRIVRGEGRVWQSDTFVPGPRIEPRILSTEV</sequence>
<name>A0A7R9HVS6_9NEOP</name>
<dbReference type="AlphaFoldDB" id="A0A7R9HVS6"/>
<organism evidence="2">
    <name type="scientific">Timema bartmani</name>
    <dbReference type="NCBI Taxonomy" id="61472"/>
    <lineage>
        <taxon>Eukaryota</taxon>
        <taxon>Metazoa</taxon>
        <taxon>Ecdysozoa</taxon>
        <taxon>Arthropoda</taxon>
        <taxon>Hexapoda</taxon>
        <taxon>Insecta</taxon>
        <taxon>Pterygota</taxon>
        <taxon>Neoptera</taxon>
        <taxon>Polyneoptera</taxon>
        <taxon>Phasmatodea</taxon>
        <taxon>Timematodea</taxon>
        <taxon>Timematoidea</taxon>
        <taxon>Timematidae</taxon>
        <taxon>Timema</taxon>
    </lineage>
</organism>
<feature type="region of interest" description="Disordered" evidence="1">
    <location>
        <begin position="1"/>
        <end position="24"/>
    </location>
</feature>
<reference evidence="2" key="1">
    <citation type="submission" date="2020-11" db="EMBL/GenBank/DDBJ databases">
        <authorList>
            <person name="Tran Van P."/>
        </authorList>
    </citation>
    <scope>NUCLEOTIDE SEQUENCE</scope>
</reference>
<dbReference type="EMBL" id="OD564371">
    <property type="protein sequence ID" value="CAD7438080.1"/>
    <property type="molecule type" value="Genomic_DNA"/>
</dbReference>
<protein>
    <submittedName>
        <fullName evidence="2">Uncharacterized protein</fullName>
    </submittedName>
</protein>
<proteinExistence type="predicted"/>
<evidence type="ECO:0000256" key="1">
    <source>
        <dbReference type="SAM" id="MobiDB-lite"/>
    </source>
</evidence>
<evidence type="ECO:0000313" key="2">
    <source>
        <dbReference type="EMBL" id="CAD7438080.1"/>
    </source>
</evidence>